<comment type="caution">
    <text evidence="1">The sequence shown here is derived from an EMBL/GenBank/DDBJ whole genome shotgun (WGS) entry which is preliminary data.</text>
</comment>
<dbReference type="AlphaFoldDB" id="A0A8J7LHG9"/>
<keyword evidence="2" id="KW-1185">Reference proteome</keyword>
<reference evidence="1 2" key="1">
    <citation type="journal article" date="2021" name="Int. J. Syst. Evol. Microbiol.">
        <title>Amazonocrinis nigriterrae gen. nov., sp. nov., Atlanticothrix silvestris gen. nov., sp. nov. and Dendronalium phyllosphericum gen. nov., sp. nov., nostocacean cyanobacteria from Brazilian environments.</title>
        <authorList>
            <person name="Alvarenga D.O."/>
            <person name="Andreote A.P.D."/>
            <person name="Branco L.H.Z."/>
            <person name="Delbaje E."/>
            <person name="Cruz R.B."/>
            <person name="Varani A.M."/>
            <person name="Fiore M.F."/>
        </authorList>
    </citation>
    <scope>NUCLEOTIDE SEQUENCE [LARGE SCALE GENOMIC DNA]</scope>
    <source>
        <strain evidence="1 2">CENA369</strain>
    </source>
</reference>
<accession>A0A8J7LHG9</accession>
<organism evidence="1 2">
    <name type="scientific">Dendronalium phyllosphericum CENA369</name>
    <dbReference type="NCBI Taxonomy" id="1725256"/>
    <lineage>
        <taxon>Bacteria</taxon>
        <taxon>Bacillati</taxon>
        <taxon>Cyanobacteriota</taxon>
        <taxon>Cyanophyceae</taxon>
        <taxon>Nostocales</taxon>
        <taxon>Nostocaceae</taxon>
        <taxon>Dendronalium</taxon>
        <taxon>Dendronalium phyllosphericum</taxon>
    </lineage>
</organism>
<feature type="non-terminal residue" evidence="1">
    <location>
        <position position="47"/>
    </location>
</feature>
<evidence type="ECO:0000313" key="2">
    <source>
        <dbReference type="Proteomes" id="UP000662314"/>
    </source>
</evidence>
<name>A0A8J7LHG9_9NOST</name>
<dbReference type="EMBL" id="JAECZA010000225">
    <property type="protein sequence ID" value="MBH8576193.1"/>
    <property type="molecule type" value="Genomic_DNA"/>
</dbReference>
<gene>
    <name evidence="1" type="ORF">I8752_25010</name>
</gene>
<sequence>MKQTTLFDLEAFTQSPVTNYDPAWDAIDTPQKNIDTVLEQTSEPSKP</sequence>
<evidence type="ECO:0000313" key="1">
    <source>
        <dbReference type="EMBL" id="MBH8576193.1"/>
    </source>
</evidence>
<dbReference type="Proteomes" id="UP000662314">
    <property type="component" value="Unassembled WGS sequence"/>
</dbReference>
<protein>
    <submittedName>
        <fullName evidence="1">Uncharacterized protein</fullName>
    </submittedName>
</protein>
<proteinExistence type="predicted"/>